<dbReference type="Gene3D" id="1.20.58.340">
    <property type="entry name" value="Magnesium transport protein CorA, transmembrane region"/>
    <property type="match status" value="2"/>
</dbReference>
<dbReference type="Pfam" id="PF01544">
    <property type="entry name" value="CorA"/>
    <property type="match status" value="1"/>
</dbReference>
<evidence type="ECO:0000256" key="2">
    <source>
        <dbReference type="ARBA" id="ARBA00009765"/>
    </source>
</evidence>
<dbReference type="GO" id="GO:0016020">
    <property type="term" value="C:membrane"/>
    <property type="evidence" value="ECO:0007669"/>
    <property type="project" value="UniProtKB-SubCell"/>
</dbReference>
<dbReference type="CDD" id="cd12827">
    <property type="entry name" value="EcCorA_ZntB-like_u2"/>
    <property type="match status" value="1"/>
</dbReference>
<dbReference type="InterPro" id="IPR045863">
    <property type="entry name" value="CorA_TM1_TM2"/>
</dbReference>
<sequence length="313" mass="36411">MIKRYMTDHNIIHEVDEFQPGIWVALTDPTAEECSLVAETYEVDPADVRAALDDEESSRVDVSNEYSLILFDIPTIEYRHKREAYTTIPLGLILVNETLITVCAEETPVLKAFTENLVKEFSTKKQVRFIYQIFWRTCLLYQSYLRIVDRRRKAIEEHIGNDTEDVDLIDLHELESNLVYFDTSLRANKVVFERLVRYNRIKKYPEDQDLLEDVVVENQQAIEMTQIYRDIIKGTRELLSSVSDNRLNTAMKYLAAITIVMAIPTIISGIYGMNVDERWMPFANTPFGFAIICIVILLICVIAIRILRKRKML</sequence>
<dbReference type="AlphaFoldDB" id="A0A9D2I4N0"/>
<gene>
    <name evidence="7" type="ORF">H9717_04040</name>
</gene>
<dbReference type="SUPFAM" id="SSF144083">
    <property type="entry name" value="Magnesium transport protein CorA, transmembrane region"/>
    <property type="match status" value="1"/>
</dbReference>
<dbReference type="EMBL" id="DWYY01000045">
    <property type="protein sequence ID" value="HJA92275.1"/>
    <property type="molecule type" value="Genomic_DNA"/>
</dbReference>
<feature type="transmembrane region" description="Helical" evidence="6">
    <location>
        <begin position="253"/>
        <end position="273"/>
    </location>
</feature>
<evidence type="ECO:0000256" key="6">
    <source>
        <dbReference type="SAM" id="Phobius"/>
    </source>
</evidence>
<dbReference type="PANTHER" id="PTHR47891:SF2">
    <property type="entry name" value="MAGNESIUM AND COBALT TRANSPORTER"/>
    <property type="match status" value="1"/>
</dbReference>
<protein>
    <submittedName>
        <fullName evidence="7">Magnesium transporter CorA family protein</fullName>
    </submittedName>
</protein>
<comment type="subcellular location">
    <subcellularLocation>
        <location evidence="1">Membrane</location>
        <topology evidence="1">Multi-pass membrane protein</topology>
    </subcellularLocation>
</comment>
<reference evidence="7" key="2">
    <citation type="submission" date="2021-04" db="EMBL/GenBank/DDBJ databases">
        <authorList>
            <person name="Gilroy R."/>
        </authorList>
    </citation>
    <scope>NUCLEOTIDE SEQUENCE</scope>
    <source>
        <strain evidence="7">CHK179-7159</strain>
    </source>
</reference>
<proteinExistence type="inferred from homology"/>
<evidence type="ECO:0000313" key="8">
    <source>
        <dbReference type="Proteomes" id="UP000886858"/>
    </source>
</evidence>
<keyword evidence="3 6" id="KW-0812">Transmembrane</keyword>
<dbReference type="SUPFAM" id="SSF143865">
    <property type="entry name" value="CorA soluble domain-like"/>
    <property type="match status" value="1"/>
</dbReference>
<keyword evidence="4 6" id="KW-1133">Transmembrane helix</keyword>
<dbReference type="InterPro" id="IPR002523">
    <property type="entry name" value="MgTranspt_CorA/ZnTranspt_ZntB"/>
</dbReference>
<dbReference type="InterPro" id="IPR047199">
    <property type="entry name" value="CorA-like"/>
</dbReference>
<feature type="transmembrane region" description="Helical" evidence="6">
    <location>
        <begin position="285"/>
        <end position="307"/>
    </location>
</feature>
<organism evidence="7 8">
    <name type="scientific">Candidatus Eisenbergiella merdipullorum</name>
    <dbReference type="NCBI Taxonomy" id="2838553"/>
    <lineage>
        <taxon>Bacteria</taxon>
        <taxon>Bacillati</taxon>
        <taxon>Bacillota</taxon>
        <taxon>Clostridia</taxon>
        <taxon>Lachnospirales</taxon>
        <taxon>Lachnospiraceae</taxon>
        <taxon>Eisenbergiella</taxon>
    </lineage>
</organism>
<evidence type="ECO:0000256" key="3">
    <source>
        <dbReference type="ARBA" id="ARBA00022692"/>
    </source>
</evidence>
<accession>A0A9D2I4N0</accession>
<reference evidence="7" key="1">
    <citation type="journal article" date="2021" name="PeerJ">
        <title>Extensive microbial diversity within the chicken gut microbiome revealed by metagenomics and culture.</title>
        <authorList>
            <person name="Gilroy R."/>
            <person name="Ravi A."/>
            <person name="Getino M."/>
            <person name="Pursley I."/>
            <person name="Horton D.L."/>
            <person name="Alikhan N.F."/>
            <person name="Baker D."/>
            <person name="Gharbi K."/>
            <person name="Hall N."/>
            <person name="Watson M."/>
            <person name="Adriaenssens E.M."/>
            <person name="Foster-Nyarko E."/>
            <person name="Jarju S."/>
            <person name="Secka A."/>
            <person name="Antonio M."/>
            <person name="Oren A."/>
            <person name="Chaudhuri R.R."/>
            <person name="La Ragione R."/>
            <person name="Hildebrand F."/>
            <person name="Pallen M.J."/>
        </authorList>
    </citation>
    <scope>NUCLEOTIDE SEQUENCE</scope>
    <source>
        <strain evidence="7">CHK179-7159</strain>
    </source>
</reference>
<dbReference type="InterPro" id="IPR045861">
    <property type="entry name" value="CorA_cytoplasmic_dom"/>
</dbReference>
<comment type="caution">
    <text evidence="7">The sequence shown here is derived from an EMBL/GenBank/DDBJ whole genome shotgun (WGS) entry which is preliminary data.</text>
</comment>
<evidence type="ECO:0000256" key="4">
    <source>
        <dbReference type="ARBA" id="ARBA00022989"/>
    </source>
</evidence>
<evidence type="ECO:0000313" key="7">
    <source>
        <dbReference type="EMBL" id="HJA92275.1"/>
    </source>
</evidence>
<dbReference type="GO" id="GO:0046873">
    <property type="term" value="F:metal ion transmembrane transporter activity"/>
    <property type="evidence" value="ECO:0007669"/>
    <property type="project" value="InterPro"/>
</dbReference>
<evidence type="ECO:0000256" key="5">
    <source>
        <dbReference type="ARBA" id="ARBA00023136"/>
    </source>
</evidence>
<comment type="similarity">
    <text evidence="2">Belongs to the CorA metal ion transporter (MIT) (TC 1.A.35) family.</text>
</comment>
<name>A0A9D2I4N0_9FIRM</name>
<dbReference type="PANTHER" id="PTHR47891">
    <property type="entry name" value="TRANSPORTER-RELATED"/>
    <property type="match status" value="1"/>
</dbReference>
<evidence type="ECO:0000256" key="1">
    <source>
        <dbReference type="ARBA" id="ARBA00004141"/>
    </source>
</evidence>
<dbReference type="Proteomes" id="UP000886858">
    <property type="component" value="Unassembled WGS sequence"/>
</dbReference>
<keyword evidence="5 6" id="KW-0472">Membrane</keyword>
<dbReference type="Gene3D" id="3.30.460.20">
    <property type="entry name" value="CorA soluble domain-like"/>
    <property type="match status" value="1"/>
</dbReference>